<sequence length="102" mass="10501">MAVESTGGLAANLQALNAPGTAARATSRGGMGALDQGDFLRLMLAQLQQQDPLEPVDNKDMLAQMAQFTALAGSTETNQTLADISAKLDALIAAQKSAQPTT</sequence>
<dbReference type="Pfam" id="PF03963">
    <property type="entry name" value="FlgD"/>
    <property type="match status" value="1"/>
</dbReference>
<comment type="caution">
    <text evidence="5">The sequence shown here is derived from an EMBL/GenBank/DDBJ whole genome shotgun (WGS) entry which is preliminary data.</text>
</comment>
<evidence type="ECO:0000256" key="4">
    <source>
        <dbReference type="ARBA" id="ARBA00024746"/>
    </source>
</evidence>
<gene>
    <name evidence="5" type="ORF">NSO95_02295</name>
</gene>
<evidence type="ECO:0000313" key="6">
    <source>
        <dbReference type="Proteomes" id="UP001206067"/>
    </source>
</evidence>
<keyword evidence="5" id="KW-0282">Flagellum</keyword>
<dbReference type="InterPro" id="IPR005648">
    <property type="entry name" value="FlgD"/>
</dbReference>
<evidence type="ECO:0000256" key="3">
    <source>
        <dbReference type="ARBA" id="ARBA00022795"/>
    </source>
</evidence>
<dbReference type="EMBL" id="JANKHH010000001">
    <property type="protein sequence ID" value="MCR2832764.1"/>
    <property type="molecule type" value="Genomic_DNA"/>
</dbReference>
<evidence type="ECO:0000256" key="1">
    <source>
        <dbReference type="ARBA" id="ARBA00010577"/>
    </source>
</evidence>
<protein>
    <recommendedName>
        <fullName evidence="2">Basal-body rod modification protein FlgD</fullName>
    </recommendedName>
</protein>
<keyword evidence="3" id="KW-1005">Bacterial flagellum biogenesis</keyword>
<keyword evidence="5" id="KW-0966">Cell projection</keyword>
<organism evidence="5 6">
    <name type="scientific">Parerythrobacter lacustris</name>
    <dbReference type="NCBI Taxonomy" id="2969984"/>
    <lineage>
        <taxon>Bacteria</taxon>
        <taxon>Pseudomonadati</taxon>
        <taxon>Pseudomonadota</taxon>
        <taxon>Alphaproteobacteria</taxon>
        <taxon>Sphingomonadales</taxon>
        <taxon>Erythrobacteraceae</taxon>
        <taxon>Parerythrobacter</taxon>
    </lineage>
</organism>
<keyword evidence="5" id="KW-0969">Cilium</keyword>
<keyword evidence="6" id="KW-1185">Reference proteome</keyword>
<dbReference type="RefSeq" id="WP_257594521.1">
    <property type="nucleotide sequence ID" value="NZ_JANKHH010000001.1"/>
</dbReference>
<comment type="function">
    <text evidence="4">Required for flagellar hook formation. May act as a scaffolding protein.</text>
</comment>
<accession>A0ABT1XM73</accession>
<evidence type="ECO:0000256" key="2">
    <source>
        <dbReference type="ARBA" id="ARBA00016013"/>
    </source>
</evidence>
<dbReference type="Proteomes" id="UP001206067">
    <property type="component" value="Unassembled WGS sequence"/>
</dbReference>
<proteinExistence type="inferred from homology"/>
<reference evidence="5 6" key="1">
    <citation type="submission" date="2022-08" db="EMBL/GenBank/DDBJ databases">
        <title>Polyphasic taxonomy analysis of Qipengyuania sp.RS5-5.</title>
        <authorList>
            <person name="Xamxidin M."/>
            <person name="Wu M."/>
        </authorList>
    </citation>
    <scope>NUCLEOTIDE SEQUENCE [LARGE SCALE GENOMIC DNA]</scope>
    <source>
        <strain evidence="5 6">RS5-5</strain>
    </source>
</reference>
<comment type="similarity">
    <text evidence="1">Belongs to the FlgD family.</text>
</comment>
<name>A0ABT1XM73_9SPHN</name>
<evidence type="ECO:0000313" key="5">
    <source>
        <dbReference type="EMBL" id="MCR2832764.1"/>
    </source>
</evidence>